<evidence type="ECO:0000256" key="2">
    <source>
        <dbReference type="ARBA" id="ARBA00005417"/>
    </source>
</evidence>
<organism evidence="9 10">
    <name type="scientific">Ureaplasma parvum serovar 3 (strain ATCC 27815 / 27 / NCTC 11736)</name>
    <dbReference type="NCBI Taxonomy" id="505682"/>
    <lineage>
        <taxon>Bacteria</taxon>
        <taxon>Bacillati</taxon>
        <taxon>Mycoplasmatota</taxon>
        <taxon>Mycoplasmoidales</taxon>
        <taxon>Mycoplasmoidaceae</taxon>
        <taxon>Ureaplasma</taxon>
    </lineage>
</organism>
<keyword evidence="3" id="KW-0813">Transport</keyword>
<dbReference type="SUPFAM" id="SSF52540">
    <property type="entry name" value="P-loop containing nucleoside triphosphate hydrolases"/>
    <property type="match status" value="1"/>
</dbReference>
<feature type="domain" description="ABC transporter" evidence="8">
    <location>
        <begin position="162"/>
        <end position="416"/>
    </location>
</feature>
<keyword evidence="6" id="KW-0067">ATP-binding</keyword>
<keyword evidence="7" id="KW-0472">Membrane</keyword>
<evidence type="ECO:0000313" key="9">
    <source>
        <dbReference type="EMBL" id="ACA33147.1"/>
    </source>
</evidence>
<keyword evidence="4" id="KW-1003">Cell membrane</keyword>
<evidence type="ECO:0000313" key="10">
    <source>
        <dbReference type="Proteomes" id="UP000002162"/>
    </source>
</evidence>
<accession>A0A2C9DYX6</accession>
<dbReference type="KEGG" id="upa:UPA3_0598"/>
<proteinExistence type="inferred from homology"/>
<keyword evidence="5" id="KW-0547">Nucleotide-binding</keyword>
<dbReference type="AlphaFoldDB" id="A0A2C9DYX6"/>
<protein>
    <submittedName>
        <fullName evidence="9">Oligopeptide transport system permease protein</fullName>
    </submittedName>
</protein>
<evidence type="ECO:0000256" key="5">
    <source>
        <dbReference type="ARBA" id="ARBA00022741"/>
    </source>
</evidence>
<dbReference type="SMART" id="SM00382">
    <property type="entry name" value="AAA"/>
    <property type="match status" value="1"/>
</dbReference>
<dbReference type="InterPro" id="IPR050388">
    <property type="entry name" value="ABC_Ni/Peptide_Import"/>
</dbReference>
<name>A0A2C9DYX6_UREP2</name>
<dbReference type="PANTHER" id="PTHR43297:SF2">
    <property type="entry name" value="DIPEPTIDE TRANSPORT ATP-BINDING PROTEIN DPPD"/>
    <property type="match status" value="1"/>
</dbReference>
<dbReference type="GO" id="GO:0015833">
    <property type="term" value="P:peptide transport"/>
    <property type="evidence" value="ECO:0007669"/>
    <property type="project" value="InterPro"/>
</dbReference>
<dbReference type="GeneID" id="29672619"/>
<dbReference type="GO" id="GO:0005886">
    <property type="term" value="C:plasma membrane"/>
    <property type="evidence" value="ECO:0007669"/>
    <property type="project" value="UniProtKB-SubCell"/>
</dbReference>
<dbReference type="EMBL" id="CP000942">
    <property type="protein sequence ID" value="ACA33147.1"/>
    <property type="molecule type" value="Genomic_DNA"/>
</dbReference>
<dbReference type="InterPro" id="IPR003439">
    <property type="entry name" value="ABC_transporter-like_ATP-bd"/>
</dbReference>
<evidence type="ECO:0000256" key="3">
    <source>
        <dbReference type="ARBA" id="ARBA00022448"/>
    </source>
</evidence>
<dbReference type="RefSeq" id="WP_006689057.1">
    <property type="nucleotide sequence ID" value="NC_010503.1"/>
</dbReference>
<dbReference type="InterPro" id="IPR003593">
    <property type="entry name" value="AAA+_ATPase"/>
</dbReference>
<dbReference type="InterPro" id="IPR013563">
    <property type="entry name" value="Oligopep_ABC_C"/>
</dbReference>
<dbReference type="Pfam" id="PF00005">
    <property type="entry name" value="ABC_tran"/>
    <property type="match status" value="1"/>
</dbReference>
<dbReference type="Proteomes" id="UP000002162">
    <property type="component" value="Chromosome"/>
</dbReference>
<dbReference type="Gene3D" id="3.40.50.300">
    <property type="entry name" value="P-loop containing nucleotide triphosphate hydrolases"/>
    <property type="match status" value="1"/>
</dbReference>
<evidence type="ECO:0000256" key="6">
    <source>
        <dbReference type="ARBA" id="ARBA00022840"/>
    </source>
</evidence>
<dbReference type="GO" id="GO:0005524">
    <property type="term" value="F:ATP binding"/>
    <property type="evidence" value="ECO:0007669"/>
    <property type="project" value="UniProtKB-KW"/>
</dbReference>
<comment type="similarity">
    <text evidence="2">Belongs to the ABC transporter superfamily.</text>
</comment>
<sequence>MKQKNNRYTYINYLRSQRAFIQTLKPQILKLTSNNVCLNEQEVDLEPQLNNLEDINIQLTNEKVNIQDIVTLEEEINVKDNNQNQNLNEEILATTLINEQASGINEISEQKETTIANKKHKKQTMAFKAANSRKNFDFEKFEKNVKYKSFKDGTVKKIAAEIENVRLTFTNPSKPNDRALVLRNTSVQFYEGEVHAIIGESGSGKSVITSLLYGLAGKNANVEEGKILLYNNEVQDFSFKDWEKSRYLGKVISAVFQNPMSTLNPTMKIGKQIMEGMLINGIVKTRKEAYNKSIEYLKLTKINNPEEIMELYPHELSGGMIQRVVIASIVSLHPKILVLDEPTTALDPTVQALVLDVIRELQEKFKMCIIFITHDLGVVASIANYISIMYAGQIIEEGQRDEILWYPQHPYTWGLIMSMPDVNKGDRLATIKGSVPSRLNDIVGDAFAIRNDYALTRDFEHEPEMYHVSETHRVKSALLDERAEKYTPPQIILDKWNNFKKRQENN</sequence>
<dbReference type="InterPro" id="IPR027417">
    <property type="entry name" value="P-loop_NTPase"/>
</dbReference>
<dbReference type="Pfam" id="PF08352">
    <property type="entry name" value="oligo_HPY"/>
    <property type="match status" value="1"/>
</dbReference>
<evidence type="ECO:0000256" key="7">
    <source>
        <dbReference type="ARBA" id="ARBA00023136"/>
    </source>
</evidence>
<dbReference type="PROSITE" id="PS50893">
    <property type="entry name" value="ABC_TRANSPORTER_2"/>
    <property type="match status" value="1"/>
</dbReference>
<dbReference type="CDD" id="cd03257">
    <property type="entry name" value="ABC_NikE_OppD_transporters"/>
    <property type="match status" value="1"/>
</dbReference>
<dbReference type="GO" id="GO:0016887">
    <property type="term" value="F:ATP hydrolysis activity"/>
    <property type="evidence" value="ECO:0007669"/>
    <property type="project" value="InterPro"/>
</dbReference>
<dbReference type="PROSITE" id="PS00211">
    <property type="entry name" value="ABC_TRANSPORTER_1"/>
    <property type="match status" value="1"/>
</dbReference>
<evidence type="ECO:0000259" key="8">
    <source>
        <dbReference type="PROSITE" id="PS50893"/>
    </source>
</evidence>
<dbReference type="PANTHER" id="PTHR43297">
    <property type="entry name" value="OLIGOPEPTIDE TRANSPORT ATP-BINDING PROTEIN APPD"/>
    <property type="match status" value="1"/>
</dbReference>
<evidence type="ECO:0000256" key="4">
    <source>
        <dbReference type="ARBA" id="ARBA00022475"/>
    </source>
</evidence>
<dbReference type="HOGENOM" id="CLU_000604_1_23_14"/>
<dbReference type="NCBIfam" id="TIGR01727">
    <property type="entry name" value="oligo_HPY"/>
    <property type="match status" value="1"/>
</dbReference>
<evidence type="ECO:0000256" key="1">
    <source>
        <dbReference type="ARBA" id="ARBA00004202"/>
    </source>
</evidence>
<reference evidence="9 10" key="1">
    <citation type="submission" date="2008-02" db="EMBL/GenBank/DDBJ databases">
        <title>Genome sequence of Ureaplasma parvum serovar 3.</title>
        <authorList>
            <person name="Methe B.A."/>
            <person name="Glass J."/>
            <person name="Waites K."/>
            <person name="Shrivastava S."/>
        </authorList>
    </citation>
    <scope>NUCLEOTIDE SEQUENCE [LARGE SCALE GENOMIC DNA]</scope>
    <source>
        <strain evidence="10">ATCC 27815 / 27 / NCTC 11736</strain>
    </source>
</reference>
<comment type="subcellular location">
    <subcellularLocation>
        <location evidence="1">Cell membrane</location>
        <topology evidence="1">Peripheral membrane protein</topology>
    </subcellularLocation>
</comment>
<gene>
    <name evidence="9" type="ordered locus">UPA3_0598</name>
</gene>
<dbReference type="InterPro" id="IPR017871">
    <property type="entry name" value="ABC_transporter-like_CS"/>
</dbReference>